<protein>
    <recommendedName>
        <fullName evidence="10">SLC41A/MgtE integral membrane domain-containing protein</fullName>
    </recommendedName>
</protein>
<feature type="transmembrane region" description="Helical" evidence="9">
    <location>
        <begin position="208"/>
        <end position="228"/>
    </location>
</feature>
<feature type="transmembrane region" description="Helical" evidence="9">
    <location>
        <begin position="240"/>
        <end position="261"/>
    </location>
</feature>
<keyword evidence="12" id="KW-1185">Reference proteome</keyword>
<evidence type="ECO:0000256" key="7">
    <source>
        <dbReference type="ARBA" id="ARBA00023065"/>
    </source>
</evidence>
<dbReference type="Pfam" id="PF01769">
    <property type="entry name" value="MgtE"/>
    <property type="match status" value="1"/>
</dbReference>
<evidence type="ECO:0000256" key="4">
    <source>
        <dbReference type="ARBA" id="ARBA00022692"/>
    </source>
</evidence>
<comment type="subcellular location">
    <subcellularLocation>
        <location evidence="1">Membrane</location>
        <topology evidence="1">Multi-pass membrane protein</topology>
    </subcellularLocation>
</comment>
<keyword evidence="7" id="KW-0406">Ion transport</keyword>
<reference evidence="11" key="1">
    <citation type="submission" date="2021-03" db="EMBL/GenBank/DDBJ databases">
        <authorList>
            <person name="Tran Van P."/>
        </authorList>
    </citation>
    <scope>NUCLEOTIDE SEQUENCE</scope>
</reference>
<evidence type="ECO:0000256" key="5">
    <source>
        <dbReference type="ARBA" id="ARBA00022842"/>
    </source>
</evidence>
<dbReference type="InterPro" id="IPR006667">
    <property type="entry name" value="SLC41_membr_dom"/>
</dbReference>
<evidence type="ECO:0000256" key="9">
    <source>
        <dbReference type="SAM" id="Phobius"/>
    </source>
</evidence>
<evidence type="ECO:0000259" key="10">
    <source>
        <dbReference type="Pfam" id="PF01769"/>
    </source>
</evidence>
<dbReference type="Proteomes" id="UP001153148">
    <property type="component" value="Unassembled WGS sequence"/>
</dbReference>
<keyword evidence="3" id="KW-0813">Transport</keyword>
<evidence type="ECO:0000256" key="6">
    <source>
        <dbReference type="ARBA" id="ARBA00022989"/>
    </source>
</evidence>
<accession>A0ABN7NRC6</accession>
<dbReference type="EMBL" id="CAJPIN010007176">
    <property type="protein sequence ID" value="CAG2058376.1"/>
    <property type="molecule type" value="Genomic_DNA"/>
</dbReference>
<sequence length="274" mass="28776">MSGHTSSYHYHHMKMRIQTCLQAHRGKFQHCYRKNYSKCQAIVVGLMSAVVAVIMVGISRQEFDLSHTLLLCSCSVITSSIASLILGALTVNLQSYDKLTGPGKSGLSLSCSRDGPWTVSSCSLNNPRMVGSCSLNNPGTVGSCSLNNPGTVGSCSLNNPGTVGSCSLEGPEMVSSCPLKGPGMVSSGSLEGLGTVSSCSLEGSCPTALTVVKVLGLITATVIVLSHWFHINPDNVATPIAASLGDITSLALLSWVATLLYENTIDISLQKHVW</sequence>
<comment type="caution">
    <text evidence="11">The sequence shown here is derived from an EMBL/GenBank/DDBJ whole genome shotgun (WGS) entry which is preliminary data.</text>
</comment>
<evidence type="ECO:0000256" key="3">
    <source>
        <dbReference type="ARBA" id="ARBA00022448"/>
    </source>
</evidence>
<keyword evidence="6 9" id="KW-1133">Transmembrane helix</keyword>
<keyword evidence="4 9" id="KW-0812">Transmembrane</keyword>
<dbReference type="SUPFAM" id="SSF161093">
    <property type="entry name" value="MgtE membrane domain-like"/>
    <property type="match status" value="1"/>
</dbReference>
<evidence type="ECO:0000313" key="12">
    <source>
        <dbReference type="Proteomes" id="UP001153148"/>
    </source>
</evidence>
<evidence type="ECO:0000256" key="2">
    <source>
        <dbReference type="ARBA" id="ARBA00009749"/>
    </source>
</evidence>
<evidence type="ECO:0000256" key="1">
    <source>
        <dbReference type="ARBA" id="ARBA00004141"/>
    </source>
</evidence>
<feature type="transmembrane region" description="Helical" evidence="9">
    <location>
        <begin position="65"/>
        <end position="89"/>
    </location>
</feature>
<organism evidence="11 12">
    <name type="scientific">Timema podura</name>
    <name type="common">Walking stick</name>
    <dbReference type="NCBI Taxonomy" id="61482"/>
    <lineage>
        <taxon>Eukaryota</taxon>
        <taxon>Metazoa</taxon>
        <taxon>Ecdysozoa</taxon>
        <taxon>Arthropoda</taxon>
        <taxon>Hexapoda</taxon>
        <taxon>Insecta</taxon>
        <taxon>Pterygota</taxon>
        <taxon>Neoptera</taxon>
        <taxon>Polyneoptera</taxon>
        <taxon>Phasmatodea</taxon>
        <taxon>Timematodea</taxon>
        <taxon>Timematoidea</taxon>
        <taxon>Timematidae</taxon>
        <taxon>Timema</taxon>
    </lineage>
</organism>
<dbReference type="InterPro" id="IPR036739">
    <property type="entry name" value="SLC41_membr_dom_sf"/>
</dbReference>
<dbReference type="InterPro" id="IPR045349">
    <property type="entry name" value="SLC41A1-3"/>
</dbReference>
<name>A0ABN7NRC6_TIMPD</name>
<evidence type="ECO:0000313" key="11">
    <source>
        <dbReference type="EMBL" id="CAG2058376.1"/>
    </source>
</evidence>
<evidence type="ECO:0000256" key="8">
    <source>
        <dbReference type="ARBA" id="ARBA00023136"/>
    </source>
</evidence>
<proteinExistence type="inferred from homology"/>
<feature type="transmembrane region" description="Helical" evidence="9">
    <location>
        <begin position="41"/>
        <end position="59"/>
    </location>
</feature>
<gene>
    <name evidence="11" type="ORF">TPAB3V08_LOCUS5347</name>
</gene>
<dbReference type="PANTHER" id="PTHR16228">
    <property type="entry name" value="DIVALENT CATION TRANSPORTER SOLUTE CARRIER FAMILY 41"/>
    <property type="match status" value="1"/>
</dbReference>
<keyword evidence="8 9" id="KW-0472">Membrane</keyword>
<dbReference type="Gene3D" id="1.10.357.20">
    <property type="entry name" value="SLC41 divalent cation transporters, integral membrane domain"/>
    <property type="match status" value="1"/>
</dbReference>
<feature type="domain" description="SLC41A/MgtE integral membrane" evidence="10">
    <location>
        <begin position="208"/>
        <end position="255"/>
    </location>
</feature>
<comment type="similarity">
    <text evidence="2">Belongs to the SLC41A transporter family.</text>
</comment>
<keyword evidence="5" id="KW-0460">Magnesium</keyword>
<dbReference type="PANTHER" id="PTHR16228:SF7">
    <property type="entry name" value="SLC41A_MGTE INTEGRAL MEMBRANE DOMAIN-CONTAINING PROTEIN"/>
    <property type="match status" value="1"/>
</dbReference>